<organism evidence="3 4">
    <name type="scientific">Hydrotalea sandarakina</name>
    <dbReference type="NCBI Taxonomy" id="1004304"/>
    <lineage>
        <taxon>Bacteria</taxon>
        <taxon>Pseudomonadati</taxon>
        <taxon>Bacteroidota</taxon>
        <taxon>Chitinophagia</taxon>
        <taxon>Chitinophagales</taxon>
        <taxon>Chitinophagaceae</taxon>
        <taxon>Hydrotalea</taxon>
    </lineage>
</organism>
<dbReference type="AlphaFoldDB" id="A0A2W7S9K8"/>
<feature type="domain" description="Gfo/Idh/MocA-like oxidoreductase N-terminal" evidence="1">
    <location>
        <begin position="6"/>
        <end position="133"/>
    </location>
</feature>
<dbReference type="InterPro" id="IPR055170">
    <property type="entry name" value="GFO_IDH_MocA-like_dom"/>
</dbReference>
<name>A0A2W7S9K8_9BACT</name>
<dbReference type="Pfam" id="PF01408">
    <property type="entry name" value="GFO_IDH_MocA"/>
    <property type="match status" value="1"/>
</dbReference>
<dbReference type="SUPFAM" id="SSF55347">
    <property type="entry name" value="Glyceraldehyde-3-phosphate dehydrogenase-like, C-terminal domain"/>
    <property type="match status" value="1"/>
</dbReference>
<dbReference type="GO" id="GO:0000166">
    <property type="term" value="F:nucleotide binding"/>
    <property type="evidence" value="ECO:0007669"/>
    <property type="project" value="InterPro"/>
</dbReference>
<feature type="domain" description="GFO/IDH/MocA-like oxidoreductase" evidence="2">
    <location>
        <begin position="145"/>
        <end position="277"/>
    </location>
</feature>
<comment type="caution">
    <text evidence="3">The sequence shown here is derived from an EMBL/GenBank/DDBJ whole genome shotgun (WGS) entry which is preliminary data.</text>
</comment>
<dbReference type="SUPFAM" id="SSF51735">
    <property type="entry name" value="NAD(P)-binding Rossmann-fold domains"/>
    <property type="match status" value="1"/>
</dbReference>
<evidence type="ECO:0000259" key="1">
    <source>
        <dbReference type="Pfam" id="PF01408"/>
    </source>
</evidence>
<accession>A0A2W7S9K8</accession>
<proteinExistence type="predicted"/>
<protein>
    <submittedName>
        <fullName evidence="3">Putative dehydrogenase</fullName>
    </submittedName>
</protein>
<evidence type="ECO:0000313" key="3">
    <source>
        <dbReference type="EMBL" id="PZX59545.1"/>
    </source>
</evidence>
<dbReference type="Gene3D" id="3.30.360.10">
    <property type="entry name" value="Dihydrodipicolinate Reductase, domain 2"/>
    <property type="match status" value="1"/>
</dbReference>
<dbReference type="InterPro" id="IPR036291">
    <property type="entry name" value="NAD(P)-bd_dom_sf"/>
</dbReference>
<dbReference type="EMBL" id="QKZV01000013">
    <property type="protein sequence ID" value="PZX59545.1"/>
    <property type="molecule type" value="Genomic_DNA"/>
</dbReference>
<dbReference type="RefSeq" id="WP_111297268.1">
    <property type="nucleotide sequence ID" value="NZ_QKZV01000013.1"/>
</dbReference>
<reference evidence="3 4" key="1">
    <citation type="submission" date="2018-06" db="EMBL/GenBank/DDBJ databases">
        <title>Genomic Encyclopedia of Archaeal and Bacterial Type Strains, Phase II (KMG-II): from individual species to whole genera.</title>
        <authorList>
            <person name="Goeker M."/>
        </authorList>
    </citation>
    <scope>NUCLEOTIDE SEQUENCE [LARGE SCALE GENOMIC DNA]</scope>
    <source>
        <strain evidence="3 4">DSM 23241</strain>
    </source>
</reference>
<evidence type="ECO:0000313" key="4">
    <source>
        <dbReference type="Proteomes" id="UP000249720"/>
    </source>
</evidence>
<dbReference type="PANTHER" id="PTHR43708:SF3">
    <property type="entry name" value="OXIDOREDUCTASE"/>
    <property type="match status" value="1"/>
</dbReference>
<dbReference type="PANTHER" id="PTHR43708">
    <property type="entry name" value="CONSERVED EXPRESSED OXIDOREDUCTASE (EUROFUNG)"/>
    <property type="match status" value="1"/>
</dbReference>
<sequence>MKRKLRMGMIGGGKDAFIGAIHRIAANMDGLIELSCGALSIHPETAKISGEMLFLPKDRTYFSYEEMLKAESQLPADKRIDFVTIVTPNFAHFAPAMMALDLGFHVVVEKPMTFSLEEAKLLREKVKLTGKHLCLTHTYSGYPMVKQARALIKAQALGKIRKVWVEYPQGWLSKLSEREGNAQAAWRTDPKKSGKSGAMGDIGTHAAHLAEYISGLKITHLCADLNIMVEGRALDDDGNVLLKFDNGATGVLMASQVAAGEENALKIRIYGEKGGIEWAQQEPNTLLLKWLDAPTQILRAGSNYGQLLSTFATHNCRTPGGHPEGYLEAFGNIYRNFAQTLMAEMNGEQPTEEMLDFPSVDEGVRGMAFIDSVVASAHTTEKWTPFTA</sequence>
<dbReference type="Pfam" id="PF22725">
    <property type="entry name" value="GFO_IDH_MocA_C3"/>
    <property type="match status" value="1"/>
</dbReference>
<dbReference type="OrthoDB" id="9815825at2"/>
<dbReference type="InterPro" id="IPR051317">
    <property type="entry name" value="Gfo/Idh/MocA_oxidoreduct"/>
</dbReference>
<keyword evidence="4" id="KW-1185">Reference proteome</keyword>
<evidence type="ECO:0000259" key="2">
    <source>
        <dbReference type="Pfam" id="PF22725"/>
    </source>
</evidence>
<dbReference type="Gene3D" id="3.40.50.720">
    <property type="entry name" value="NAD(P)-binding Rossmann-like Domain"/>
    <property type="match status" value="1"/>
</dbReference>
<dbReference type="InterPro" id="IPR000683">
    <property type="entry name" value="Gfo/Idh/MocA-like_OxRdtase_N"/>
</dbReference>
<dbReference type="Proteomes" id="UP000249720">
    <property type="component" value="Unassembled WGS sequence"/>
</dbReference>
<gene>
    <name evidence="3" type="ORF">LX80_02792</name>
</gene>